<organism evidence="8 9">
    <name type="scientific">Azospirillum cavernae</name>
    <dbReference type="NCBI Taxonomy" id="2320860"/>
    <lineage>
        <taxon>Bacteria</taxon>
        <taxon>Pseudomonadati</taxon>
        <taxon>Pseudomonadota</taxon>
        <taxon>Alphaproteobacteria</taxon>
        <taxon>Rhodospirillales</taxon>
        <taxon>Azospirillaceae</taxon>
        <taxon>Azospirillum</taxon>
    </lineage>
</organism>
<evidence type="ECO:0000259" key="6">
    <source>
        <dbReference type="PROSITE" id="PS51898"/>
    </source>
</evidence>
<evidence type="ECO:0000256" key="2">
    <source>
        <dbReference type="ARBA" id="ARBA00022908"/>
    </source>
</evidence>
<accession>A0A418W0D2</accession>
<dbReference type="SUPFAM" id="SSF47823">
    <property type="entry name" value="lambda integrase-like, N-terminal domain"/>
    <property type="match status" value="1"/>
</dbReference>
<keyword evidence="3 5" id="KW-0238">DNA-binding</keyword>
<proteinExistence type="inferred from homology"/>
<dbReference type="PROSITE" id="PS51900">
    <property type="entry name" value="CB"/>
    <property type="match status" value="1"/>
</dbReference>
<evidence type="ECO:0000313" key="9">
    <source>
        <dbReference type="Proteomes" id="UP000283458"/>
    </source>
</evidence>
<keyword evidence="2" id="KW-0229">DNA integration</keyword>
<dbReference type="GO" id="GO:0006310">
    <property type="term" value="P:DNA recombination"/>
    <property type="evidence" value="ECO:0007669"/>
    <property type="project" value="UniProtKB-KW"/>
</dbReference>
<dbReference type="Gene3D" id="1.10.150.130">
    <property type="match status" value="1"/>
</dbReference>
<evidence type="ECO:0000256" key="5">
    <source>
        <dbReference type="PROSITE-ProRule" id="PRU01248"/>
    </source>
</evidence>
<dbReference type="Proteomes" id="UP000283458">
    <property type="component" value="Unassembled WGS sequence"/>
</dbReference>
<dbReference type="InterPro" id="IPR044068">
    <property type="entry name" value="CB"/>
</dbReference>
<gene>
    <name evidence="8" type="ORF">D3877_01850</name>
</gene>
<dbReference type="InterPro" id="IPR002104">
    <property type="entry name" value="Integrase_catalytic"/>
</dbReference>
<evidence type="ECO:0000259" key="7">
    <source>
        <dbReference type="PROSITE" id="PS51900"/>
    </source>
</evidence>
<dbReference type="InterPro" id="IPR013762">
    <property type="entry name" value="Integrase-like_cat_sf"/>
</dbReference>
<evidence type="ECO:0000256" key="1">
    <source>
        <dbReference type="ARBA" id="ARBA00008857"/>
    </source>
</evidence>
<keyword evidence="4" id="KW-0233">DNA recombination</keyword>
<dbReference type="CDD" id="cd01195">
    <property type="entry name" value="INT_C_like_5"/>
    <property type="match status" value="1"/>
</dbReference>
<dbReference type="GO" id="GO:0003677">
    <property type="term" value="F:DNA binding"/>
    <property type="evidence" value="ECO:0007669"/>
    <property type="project" value="UniProtKB-UniRule"/>
</dbReference>
<protein>
    <submittedName>
        <fullName evidence="8">Integrase</fullName>
    </submittedName>
</protein>
<dbReference type="SUPFAM" id="SSF56349">
    <property type="entry name" value="DNA breaking-rejoining enzymes"/>
    <property type="match status" value="1"/>
</dbReference>
<evidence type="ECO:0000256" key="3">
    <source>
        <dbReference type="ARBA" id="ARBA00023125"/>
    </source>
</evidence>
<dbReference type="InterPro" id="IPR010998">
    <property type="entry name" value="Integrase_recombinase_N"/>
</dbReference>
<dbReference type="EMBL" id="QYUL01000001">
    <property type="protein sequence ID" value="RJF83439.1"/>
    <property type="molecule type" value="Genomic_DNA"/>
</dbReference>
<feature type="domain" description="Core-binding (CB)" evidence="7">
    <location>
        <begin position="24"/>
        <end position="120"/>
    </location>
</feature>
<dbReference type="Gene3D" id="1.10.443.10">
    <property type="entry name" value="Intergrase catalytic core"/>
    <property type="match status" value="1"/>
</dbReference>
<comment type="caution">
    <text evidence="8">The sequence shown here is derived from an EMBL/GenBank/DDBJ whole genome shotgun (WGS) entry which is preliminary data.</text>
</comment>
<name>A0A418W0D2_9PROT</name>
<dbReference type="Pfam" id="PF00589">
    <property type="entry name" value="Phage_integrase"/>
    <property type="match status" value="1"/>
</dbReference>
<evidence type="ECO:0000313" key="8">
    <source>
        <dbReference type="EMBL" id="RJF83439.1"/>
    </source>
</evidence>
<reference evidence="8 9" key="1">
    <citation type="submission" date="2018-09" db="EMBL/GenBank/DDBJ databases">
        <authorList>
            <person name="Zhu H."/>
        </authorList>
    </citation>
    <scope>NUCLEOTIDE SEQUENCE [LARGE SCALE GENOMIC DNA]</scope>
    <source>
        <strain evidence="8 9">K2W22B-5</strain>
    </source>
</reference>
<comment type="similarity">
    <text evidence="1">Belongs to the 'phage' integrase family.</text>
</comment>
<dbReference type="AlphaFoldDB" id="A0A418W0D2"/>
<feature type="domain" description="Tyr recombinase" evidence="6">
    <location>
        <begin position="140"/>
        <end position="325"/>
    </location>
</feature>
<sequence>MPSDGEAPMDGAVARAVPALALDRLQERLLEAFYGGRSANTVKAYQRDHEDFRSFLARQDGLEGWSDSAERAARLLLTLPPGAANALALGYRNDLIRRGLRPATVNRRLAALRSVVALGKTLGLTACSLEVGNVEAAAYRDTRGPGRDGVRAVMAKASARADAKGARDVAIVRLLHDVALRRGEVVSLDLEHYDGATGALFILGKGRRDREAISLPAVTRRAVEAWIAARGDRPGPLFHRLDQAGSGEGRLTGEAVRLLVRALGEGVGLTLRPHGFRHAAITTALDRSNGNVRAVQRFSRHRDVRTLQTYDDNRADLGGQMAVLVVDED</sequence>
<dbReference type="InterPro" id="IPR011010">
    <property type="entry name" value="DNA_brk_join_enz"/>
</dbReference>
<dbReference type="OrthoDB" id="5513193at2"/>
<dbReference type="GO" id="GO:0015074">
    <property type="term" value="P:DNA integration"/>
    <property type="evidence" value="ECO:0007669"/>
    <property type="project" value="UniProtKB-KW"/>
</dbReference>
<evidence type="ECO:0000256" key="4">
    <source>
        <dbReference type="ARBA" id="ARBA00023172"/>
    </source>
</evidence>
<keyword evidence="9" id="KW-1185">Reference proteome</keyword>
<dbReference type="PANTHER" id="PTHR30349:SF64">
    <property type="entry name" value="PROPHAGE INTEGRASE INTD-RELATED"/>
    <property type="match status" value="1"/>
</dbReference>
<dbReference type="InterPro" id="IPR050090">
    <property type="entry name" value="Tyrosine_recombinase_XerCD"/>
</dbReference>
<dbReference type="PROSITE" id="PS51898">
    <property type="entry name" value="TYR_RECOMBINASE"/>
    <property type="match status" value="1"/>
</dbReference>
<dbReference type="PANTHER" id="PTHR30349">
    <property type="entry name" value="PHAGE INTEGRASE-RELATED"/>
    <property type="match status" value="1"/>
</dbReference>
<dbReference type="RefSeq" id="WP_119830719.1">
    <property type="nucleotide sequence ID" value="NZ_QYUL01000001.1"/>
</dbReference>